<dbReference type="InterPro" id="IPR019292">
    <property type="entry name" value="McrC"/>
</dbReference>
<accession>A0ABS2I3N9</accession>
<keyword evidence="1" id="KW-0540">Nuclease</keyword>
<gene>
    <name evidence="1" type="ORF">JS521_29250</name>
</gene>
<dbReference type="Proteomes" id="UP000712045">
    <property type="component" value="Unassembled WGS sequence"/>
</dbReference>
<evidence type="ECO:0000313" key="1">
    <source>
        <dbReference type="EMBL" id="MBM7057821.1"/>
    </source>
</evidence>
<dbReference type="Pfam" id="PF10117">
    <property type="entry name" value="McrBC"/>
    <property type="match status" value="1"/>
</dbReference>
<dbReference type="PANTHER" id="PTHR38733">
    <property type="entry name" value="PROTEIN MCRC"/>
    <property type="match status" value="1"/>
</dbReference>
<proteinExistence type="predicted"/>
<dbReference type="PANTHER" id="PTHR38733:SF1">
    <property type="entry name" value="TYPE IV METHYL-DIRECTED RESTRICTION ENZYME ECOKMCRBC"/>
    <property type="match status" value="1"/>
</dbReference>
<keyword evidence="1" id="KW-0378">Hydrolase</keyword>
<sequence length="414" mass="45537">MTPVVTLVEHAPARSFRLPDAAGRALVASRILEEAGPDPYEPGAWRLRAGSKVGAVALAVPGAESITVHITPKVPVARLLFLVGYSSNPRGWRDGSVDLADQDELLPALAHAVERQIDRALRQGLLQGYRTTEESSHVMRGRLREAEQIRHRFGMPLPVEVVFDEFTTDIAENRLLCAAVDRLLRLPGVPGAVRARLMHQRSRLADITPLVSGQAPPCWQPTRLNARYHSALHLAEAVLQGSSTEHLPGRLRMDGFLFDMNGVYEDFICKALREAMRTYGGRSALQARNIHMDEGESIRLRPDFVWYGDSGVPTIVADAKYKARRNRGFPNEDFYQMLAYCTALGLPEGHLVYAKGNTPHISHRVRHAGTVLHQHAIDLDQQSAGLLAEIDALARHMLHGAAMSPQGGAPSGRS</sequence>
<protein>
    <submittedName>
        <fullName evidence="1">Restriction endonuclease</fullName>
    </submittedName>
</protein>
<dbReference type="RefSeq" id="WP_205085955.1">
    <property type="nucleotide sequence ID" value="NZ_JAFEUF010000231.1"/>
</dbReference>
<dbReference type="EMBL" id="JAFEUF010000231">
    <property type="protein sequence ID" value="MBM7057821.1"/>
    <property type="molecule type" value="Genomic_DNA"/>
</dbReference>
<keyword evidence="1" id="KW-0255">Endonuclease</keyword>
<dbReference type="GO" id="GO:0004519">
    <property type="term" value="F:endonuclease activity"/>
    <property type="evidence" value="ECO:0007669"/>
    <property type="project" value="UniProtKB-KW"/>
</dbReference>
<reference evidence="1 2" key="1">
    <citation type="submission" date="2021-02" db="EMBL/GenBank/DDBJ databases">
        <title>Genome Streptomyces sp. RHZ10.</title>
        <authorList>
            <person name="Besaury L."/>
        </authorList>
    </citation>
    <scope>NUCLEOTIDE SEQUENCE [LARGE SCALE GENOMIC DNA]</scope>
    <source>
        <strain evidence="1 2">RHZ10</strain>
    </source>
</reference>
<organism evidence="1 2">
    <name type="scientific">Streptomyces durocortorensis</name>
    <dbReference type="NCBI Taxonomy" id="2811104"/>
    <lineage>
        <taxon>Bacteria</taxon>
        <taxon>Bacillati</taxon>
        <taxon>Actinomycetota</taxon>
        <taxon>Actinomycetes</taxon>
        <taxon>Kitasatosporales</taxon>
        <taxon>Streptomycetaceae</taxon>
        <taxon>Streptomyces</taxon>
    </lineage>
</organism>
<evidence type="ECO:0000313" key="2">
    <source>
        <dbReference type="Proteomes" id="UP000712045"/>
    </source>
</evidence>
<keyword evidence="2" id="KW-1185">Reference proteome</keyword>
<comment type="caution">
    <text evidence="1">The sequence shown here is derived from an EMBL/GenBank/DDBJ whole genome shotgun (WGS) entry which is preliminary data.</text>
</comment>
<name>A0ABS2I3N9_9ACTN</name>